<dbReference type="SUPFAM" id="SSF56300">
    <property type="entry name" value="Metallo-dependent phosphatases"/>
    <property type="match status" value="1"/>
</dbReference>
<accession>W1XUQ0</accession>
<organism evidence="2">
    <name type="scientific">human gut metagenome</name>
    <dbReference type="NCBI Taxonomy" id="408170"/>
    <lineage>
        <taxon>unclassified sequences</taxon>
        <taxon>metagenomes</taxon>
        <taxon>organismal metagenomes</taxon>
    </lineage>
</organism>
<dbReference type="Pfam" id="PF00149">
    <property type="entry name" value="Metallophos"/>
    <property type="match status" value="1"/>
</dbReference>
<sequence>MLEYANKITLKGDNIMKFAVITDIHGNFDALQTVLDDIDSRDDIEKIY</sequence>
<reference evidence="2" key="1">
    <citation type="submission" date="2013-12" db="EMBL/GenBank/DDBJ databases">
        <title>A Varibaculum cambriense genome reconstructed from a premature infant gut community with otherwise low bacterial novelty that shifts toward anaerobic metabolism during the third week of life.</title>
        <authorList>
            <person name="Brown C.T."/>
            <person name="Sharon I."/>
            <person name="Thomas B.C."/>
            <person name="Castelle C.J."/>
            <person name="Morowitz M.J."/>
            <person name="Banfield J.F."/>
        </authorList>
    </citation>
    <scope>NUCLEOTIDE SEQUENCE</scope>
</reference>
<dbReference type="InterPro" id="IPR029052">
    <property type="entry name" value="Metallo-depent_PP-like"/>
</dbReference>
<comment type="caution">
    <text evidence="2">The sequence shown here is derived from an EMBL/GenBank/DDBJ whole genome shotgun (WGS) entry which is preliminary data.</text>
</comment>
<feature type="non-terminal residue" evidence="2">
    <location>
        <position position="48"/>
    </location>
</feature>
<dbReference type="EMBL" id="AZMM01011470">
    <property type="protein sequence ID" value="ETJ34098.1"/>
    <property type="molecule type" value="Genomic_DNA"/>
</dbReference>
<gene>
    <name evidence="2" type="ORF">Q604_UNBC11470G0001</name>
</gene>
<evidence type="ECO:0000259" key="1">
    <source>
        <dbReference type="Pfam" id="PF00149"/>
    </source>
</evidence>
<evidence type="ECO:0000313" key="2">
    <source>
        <dbReference type="EMBL" id="ETJ34098.1"/>
    </source>
</evidence>
<dbReference type="AlphaFoldDB" id="W1XUQ0"/>
<name>W1XUQ0_9ZZZZ</name>
<dbReference type="InterPro" id="IPR004843">
    <property type="entry name" value="Calcineurin-like_PHP"/>
</dbReference>
<protein>
    <submittedName>
        <fullName evidence="2">Phosphatase family protein</fullName>
    </submittedName>
</protein>
<feature type="domain" description="Calcineurin-like phosphoesterase" evidence="1">
    <location>
        <begin position="16"/>
        <end position="42"/>
    </location>
</feature>
<proteinExistence type="predicted"/>
<dbReference type="Gene3D" id="3.60.21.10">
    <property type="match status" value="1"/>
</dbReference>
<dbReference type="GO" id="GO:0016787">
    <property type="term" value="F:hydrolase activity"/>
    <property type="evidence" value="ECO:0007669"/>
    <property type="project" value="InterPro"/>
</dbReference>